<comment type="subcellular location">
    <subcellularLocation>
        <location evidence="11">Cell inner membrane</location>
        <topology evidence="11">Single-pass membrane protein</topology>
    </subcellularLocation>
</comment>
<dbReference type="InterPro" id="IPR036950">
    <property type="entry name" value="PBP_transglycosylase"/>
</dbReference>
<evidence type="ECO:0000256" key="2">
    <source>
        <dbReference type="ARBA" id="ARBA00022519"/>
    </source>
</evidence>
<reference evidence="14 16" key="2">
    <citation type="submission" date="2019-02" db="EMBL/GenBank/DDBJ databases">
        <title>Genomic Encyclopedia of Type Strains, Phase IV (KMG-IV): sequencing the most valuable type-strain genomes for metagenomic binning, comparative biology and taxonomic classification.</title>
        <authorList>
            <person name="Goeker M."/>
        </authorList>
    </citation>
    <scope>NUCLEOTIDE SEQUENCE [LARGE SCALE GENOMIC DNA]</scope>
    <source>
        <strain evidence="14 16">DSM 16618</strain>
    </source>
</reference>
<evidence type="ECO:0000256" key="4">
    <source>
        <dbReference type="ARBA" id="ARBA00022679"/>
    </source>
</evidence>
<keyword evidence="5 11" id="KW-0812">Transmembrane</keyword>
<dbReference type="GO" id="GO:0009252">
    <property type="term" value="P:peptidoglycan biosynthetic process"/>
    <property type="evidence" value="ECO:0007669"/>
    <property type="project" value="UniProtKB-UniRule"/>
</dbReference>
<dbReference type="InterPro" id="IPR001264">
    <property type="entry name" value="Glyco_trans_51"/>
</dbReference>
<evidence type="ECO:0000256" key="9">
    <source>
        <dbReference type="ARBA" id="ARBA00023136"/>
    </source>
</evidence>
<dbReference type="EMBL" id="LBNE01000009">
    <property type="protein sequence ID" value="KKO71125.1"/>
    <property type="molecule type" value="Genomic_DNA"/>
</dbReference>
<dbReference type="InterPro" id="IPR023346">
    <property type="entry name" value="Lysozyme-like_dom_sf"/>
</dbReference>
<keyword evidence="7 11" id="KW-0573">Peptidoglycan synthesis</keyword>
<protein>
    <recommendedName>
        <fullName evidence="11">Biosynthetic peptidoglycan transglycosylase</fullName>
        <ecNumber evidence="11">2.4.99.28</ecNumber>
    </recommendedName>
    <alternativeName>
        <fullName evidence="11">Glycan polymerase</fullName>
    </alternativeName>
    <alternativeName>
        <fullName evidence="11">Peptidoglycan glycosyltransferase MtgA</fullName>
        <shortName evidence="11">PGT</shortName>
    </alternativeName>
</protein>
<dbReference type="PANTHER" id="PTHR30400">
    <property type="entry name" value="MONOFUNCTIONAL BIOSYNTHETIC PEPTIDOGLYCAN TRANSGLYCOSYLASE"/>
    <property type="match status" value="1"/>
</dbReference>
<dbReference type="Proteomes" id="UP000078084">
    <property type="component" value="Unassembled WGS sequence"/>
</dbReference>
<dbReference type="Pfam" id="PF00912">
    <property type="entry name" value="Transgly"/>
    <property type="match status" value="1"/>
</dbReference>
<proteinExistence type="inferred from homology"/>
<evidence type="ECO:0000313" key="14">
    <source>
        <dbReference type="EMBL" id="RZS72883.1"/>
    </source>
</evidence>
<accession>A0A171KQF8</accession>
<name>A0A171KQF8_9BURK</name>
<evidence type="ECO:0000313" key="13">
    <source>
        <dbReference type="EMBL" id="KKO71125.1"/>
    </source>
</evidence>
<keyword evidence="2 11" id="KW-0997">Cell inner membrane</keyword>
<keyword evidence="6 11" id="KW-0133">Cell shape</keyword>
<keyword evidence="3 11" id="KW-0328">Glycosyltransferase</keyword>
<dbReference type="HAMAP" id="MF_00766">
    <property type="entry name" value="PGT_MtgA"/>
    <property type="match status" value="1"/>
</dbReference>
<dbReference type="STRING" id="206506.AAV32_12720"/>
<dbReference type="RefSeq" id="WP_068372747.1">
    <property type="nucleotide sequence ID" value="NZ_CBCSEB010000003.1"/>
</dbReference>
<dbReference type="GO" id="GO:0016763">
    <property type="term" value="F:pentosyltransferase activity"/>
    <property type="evidence" value="ECO:0007669"/>
    <property type="project" value="InterPro"/>
</dbReference>
<dbReference type="EMBL" id="SGWZ01000001">
    <property type="protein sequence ID" value="RZS72883.1"/>
    <property type="molecule type" value="Genomic_DNA"/>
</dbReference>
<evidence type="ECO:0000256" key="7">
    <source>
        <dbReference type="ARBA" id="ARBA00022984"/>
    </source>
</evidence>
<evidence type="ECO:0000256" key="6">
    <source>
        <dbReference type="ARBA" id="ARBA00022960"/>
    </source>
</evidence>
<comment type="caution">
    <text evidence="13">The sequence shown here is derived from an EMBL/GenBank/DDBJ whole genome shotgun (WGS) entry which is preliminary data.</text>
</comment>
<evidence type="ECO:0000256" key="10">
    <source>
        <dbReference type="ARBA" id="ARBA00023316"/>
    </source>
</evidence>
<dbReference type="AlphaFoldDB" id="A0A171KQF8"/>
<keyword evidence="1 11" id="KW-1003">Cell membrane</keyword>
<reference evidence="13 15" key="1">
    <citation type="submission" date="2015-04" db="EMBL/GenBank/DDBJ databases">
        <title>Genome sequence of Kerstersia gyiorum CG1.</title>
        <authorList>
            <person name="Greninger A.L."/>
            <person name="Kozyreva V."/>
            <person name="Chaturvedi V."/>
        </authorList>
    </citation>
    <scope>NUCLEOTIDE SEQUENCE [LARGE SCALE GENOMIC DNA]</scope>
    <source>
        <strain evidence="13 15">CG1</strain>
    </source>
</reference>
<dbReference type="Gene3D" id="1.10.3810.10">
    <property type="entry name" value="Biosynthetic peptidoglycan transglycosylase-like"/>
    <property type="match status" value="1"/>
</dbReference>
<dbReference type="InterPro" id="IPR011812">
    <property type="entry name" value="Pep_trsgly"/>
</dbReference>
<organism evidence="13 15">
    <name type="scientific">Kerstersia gyiorum</name>
    <dbReference type="NCBI Taxonomy" id="206506"/>
    <lineage>
        <taxon>Bacteria</taxon>
        <taxon>Pseudomonadati</taxon>
        <taxon>Pseudomonadota</taxon>
        <taxon>Betaproteobacteria</taxon>
        <taxon>Burkholderiales</taxon>
        <taxon>Alcaligenaceae</taxon>
        <taxon>Kerstersia</taxon>
    </lineage>
</organism>
<comment type="function">
    <text evidence="11">Peptidoglycan polymerase that catalyzes glycan chain elongation from lipid-linked precursors.</text>
</comment>
<comment type="catalytic activity">
    <reaction evidence="11">
        <text>[GlcNAc-(1-&gt;4)-Mur2Ac(oyl-L-Ala-gamma-D-Glu-L-Lys-D-Ala-D-Ala)](n)-di-trans,octa-cis-undecaprenyl diphosphate + beta-D-GlcNAc-(1-&gt;4)-Mur2Ac(oyl-L-Ala-gamma-D-Glu-L-Lys-D-Ala-D-Ala)-di-trans,octa-cis-undecaprenyl diphosphate = [GlcNAc-(1-&gt;4)-Mur2Ac(oyl-L-Ala-gamma-D-Glu-L-Lys-D-Ala-D-Ala)](n+1)-di-trans,octa-cis-undecaprenyl diphosphate + di-trans,octa-cis-undecaprenyl diphosphate + H(+)</text>
        <dbReference type="Rhea" id="RHEA:23708"/>
        <dbReference type="Rhea" id="RHEA-COMP:9602"/>
        <dbReference type="Rhea" id="RHEA-COMP:9603"/>
        <dbReference type="ChEBI" id="CHEBI:15378"/>
        <dbReference type="ChEBI" id="CHEBI:58405"/>
        <dbReference type="ChEBI" id="CHEBI:60033"/>
        <dbReference type="ChEBI" id="CHEBI:78435"/>
        <dbReference type="EC" id="2.4.99.28"/>
    </reaction>
</comment>
<dbReference type="GO" id="GO:0008955">
    <property type="term" value="F:peptidoglycan glycosyltransferase activity"/>
    <property type="evidence" value="ECO:0007669"/>
    <property type="project" value="UniProtKB-UniRule"/>
</dbReference>
<keyword evidence="8 11" id="KW-1133">Transmembrane helix</keyword>
<dbReference type="PANTHER" id="PTHR30400:SF0">
    <property type="entry name" value="BIOSYNTHETIC PEPTIDOGLYCAN TRANSGLYCOSYLASE"/>
    <property type="match status" value="1"/>
</dbReference>
<dbReference type="GO" id="GO:0008360">
    <property type="term" value="P:regulation of cell shape"/>
    <property type="evidence" value="ECO:0007669"/>
    <property type="project" value="UniProtKB-KW"/>
</dbReference>
<evidence type="ECO:0000256" key="1">
    <source>
        <dbReference type="ARBA" id="ARBA00022475"/>
    </source>
</evidence>
<dbReference type="UniPathway" id="UPA00219"/>
<comment type="similarity">
    <text evidence="11">Belongs to the glycosyltransferase 51 family.</text>
</comment>
<feature type="transmembrane region" description="Helical" evidence="11">
    <location>
        <begin position="21"/>
        <end position="47"/>
    </location>
</feature>
<dbReference type="SUPFAM" id="SSF53955">
    <property type="entry name" value="Lysozyme-like"/>
    <property type="match status" value="1"/>
</dbReference>
<evidence type="ECO:0000256" key="3">
    <source>
        <dbReference type="ARBA" id="ARBA00022676"/>
    </source>
</evidence>
<evidence type="ECO:0000313" key="15">
    <source>
        <dbReference type="Proteomes" id="UP000078084"/>
    </source>
</evidence>
<dbReference type="EC" id="2.4.99.28" evidence="11"/>
<dbReference type="OrthoDB" id="9766909at2"/>
<evidence type="ECO:0000256" key="5">
    <source>
        <dbReference type="ARBA" id="ARBA00022692"/>
    </source>
</evidence>
<comment type="pathway">
    <text evidence="11">Cell wall biogenesis; peptidoglycan biosynthesis.</text>
</comment>
<evidence type="ECO:0000256" key="8">
    <source>
        <dbReference type="ARBA" id="ARBA00022989"/>
    </source>
</evidence>
<feature type="domain" description="Glycosyl transferase family 51" evidence="12">
    <location>
        <begin position="74"/>
        <end position="237"/>
    </location>
</feature>
<dbReference type="PATRIC" id="fig|206506.3.peg.2706"/>
<gene>
    <name evidence="11" type="primary">mtgA</name>
    <name evidence="13" type="ORF">AAV32_12720</name>
    <name evidence="14" type="ORF">EV679_0066</name>
</gene>
<dbReference type="NCBIfam" id="TIGR02070">
    <property type="entry name" value="mono_pep_trsgly"/>
    <property type="match status" value="1"/>
</dbReference>
<evidence type="ECO:0000313" key="16">
    <source>
        <dbReference type="Proteomes" id="UP000292039"/>
    </source>
</evidence>
<evidence type="ECO:0000256" key="11">
    <source>
        <dbReference type="HAMAP-Rule" id="MF_00766"/>
    </source>
</evidence>
<dbReference type="GO" id="GO:0005886">
    <property type="term" value="C:plasma membrane"/>
    <property type="evidence" value="ECO:0007669"/>
    <property type="project" value="UniProtKB-SubCell"/>
</dbReference>
<dbReference type="GO" id="GO:0071555">
    <property type="term" value="P:cell wall organization"/>
    <property type="evidence" value="ECO:0007669"/>
    <property type="project" value="UniProtKB-KW"/>
</dbReference>
<evidence type="ECO:0000259" key="12">
    <source>
        <dbReference type="Pfam" id="PF00912"/>
    </source>
</evidence>
<keyword evidence="10 11" id="KW-0961">Cell wall biogenesis/degradation</keyword>
<keyword evidence="4 11" id="KW-0808">Transferase</keyword>
<keyword evidence="9 11" id="KW-0472">Membrane</keyword>
<dbReference type="Proteomes" id="UP000292039">
    <property type="component" value="Unassembled WGS sequence"/>
</dbReference>
<keyword evidence="15" id="KW-1185">Reference proteome</keyword>
<sequence length="243" mass="27913">MQDSTADRIRPGFRWTWPKRLGAIVMALLILLLLSQLWLLAQVAWYARQDPGSSAIMRHELARLQDTDPDARLDYRWVPYDHISNNLKRAVIAAEDSRFTEHDGIEWDAIRSAWEHNQQSSRIRGGSTITQQLAKNLFLSGSRSYLRKAQELVLAYMIEHSMDKRRILELYLNLAEWGVGIFGAEAAARHYYGVSAQQLSAAQAARLAAMLPNPRYYDKHRNTAFLNKQTATLLARMRQVHIP</sequence>
<dbReference type="GO" id="GO:0009274">
    <property type="term" value="C:peptidoglycan-based cell wall"/>
    <property type="evidence" value="ECO:0007669"/>
    <property type="project" value="InterPro"/>
</dbReference>